<feature type="domain" description="DC1" evidence="2">
    <location>
        <begin position="87"/>
        <end position="136"/>
    </location>
</feature>
<evidence type="ECO:0000313" key="3">
    <source>
        <dbReference type="EMBL" id="KAE8654403.1"/>
    </source>
</evidence>
<reference evidence="3" key="1">
    <citation type="submission" date="2019-09" db="EMBL/GenBank/DDBJ databases">
        <title>Draft genome information of white flower Hibiscus syriacus.</title>
        <authorList>
            <person name="Kim Y.-M."/>
        </authorList>
    </citation>
    <scope>NUCLEOTIDE SEQUENCE [LARGE SCALE GENOMIC DNA]</scope>
    <source>
        <strain evidence="3">YM2019G1</strain>
    </source>
</reference>
<comment type="caution">
    <text evidence="3">The sequence shown here is derived from an EMBL/GenBank/DDBJ whole genome shotgun (WGS) entry which is preliminary data.</text>
</comment>
<evidence type="ECO:0000313" key="4">
    <source>
        <dbReference type="Proteomes" id="UP000436088"/>
    </source>
</evidence>
<dbReference type="InterPro" id="IPR004146">
    <property type="entry name" value="DC1"/>
</dbReference>
<dbReference type="SUPFAM" id="SSF57889">
    <property type="entry name" value="Cysteine-rich domain"/>
    <property type="match status" value="2"/>
</dbReference>
<protein>
    <recommendedName>
        <fullName evidence="2">DC1 domain-containing protein</fullName>
    </recommendedName>
</protein>
<evidence type="ECO:0000256" key="1">
    <source>
        <dbReference type="ARBA" id="ARBA00022737"/>
    </source>
</evidence>
<accession>A0A6A2W983</accession>
<evidence type="ECO:0000259" key="2">
    <source>
        <dbReference type="Pfam" id="PF03107"/>
    </source>
</evidence>
<dbReference type="PANTHER" id="PTHR46288">
    <property type="entry name" value="PHORBOL-ESTER/DAG-TYPE DOMAIN-CONTAINING PROTEIN"/>
    <property type="match status" value="1"/>
</dbReference>
<dbReference type="Proteomes" id="UP000436088">
    <property type="component" value="Unassembled WGS sequence"/>
</dbReference>
<dbReference type="EMBL" id="VEPZ02001787">
    <property type="protein sequence ID" value="KAE8654403.1"/>
    <property type="molecule type" value="Genomic_DNA"/>
</dbReference>
<dbReference type="PANTHER" id="PTHR46288:SF27">
    <property type="entry name" value="CYSTEINE_HISTIDINE-RICH C1 DOMAIN FAMILY PROTEIN"/>
    <property type="match status" value="1"/>
</dbReference>
<name>A0A6A2W983_HIBSY</name>
<keyword evidence="1" id="KW-0677">Repeat</keyword>
<gene>
    <name evidence="3" type="ORF">F3Y22_tig00117048pilonHSYRG00195</name>
</gene>
<sequence>MDHTDQSESRRGEEMEIHHFSHHHPLVFIKDQSFASEAASCFLLRVWSIATGGSAGFVYHCASCGFDLHVNCALLQSSIAANVPSYLHQHPLFFIENHNKEIKRDCSGCTKPLSGPIYHCGDYSYPKLFDLHKECAELPLEIKHSYDPKHPLTLLPISPTHHHDCSCYLCKIQWEGFVYSCSICKLELTLDDVITPTKITTASQTPMEASVETNVIYL</sequence>
<dbReference type="AlphaFoldDB" id="A0A6A2W983"/>
<dbReference type="Pfam" id="PF03107">
    <property type="entry name" value="C1_2"/>
    <property type="match status" value="1"/>
</dbReference>
<organism evidence="3 4">
    <name type="scientific">Hibiscus syriacus</name>
    <name type="common">Rose of Sharon</name>
    <dbReference type="NCBI Taxonomy" id="106335"/>
    <lineage>
        <taxon>Eukaryota</taxon>
        <taxon>Viridiplantae</taxon>
        <taxon>Streptophyta</taxon>
        <taxon>Embryophyta</taxon>
        <taxon>Tracheophyta</taxon>
        <taxon>Spermatophyta</taxon>
        <taxon>Magnoliopsida</taxon>
        <taxon>eudicotyledons</taxon>
        <taxon>Gunneridae</taxon>
        <taxon>Pentapetalae</taxon>
        <taxon>rosids</taxon>
        <taxon>malvids</taxon>
        <taxon>Malvales</taxon>
        <taxon>Malvaceae</taxon>
        <taxon>Malvoideae</taxon>
        <taxon>Hibiscus</taxon>
    </lineage>
</organism>
<dbReference type="InterPro" id="IPR046349">
    <property type="entry name" value="C1-like_sf"/>
</dbReference>
<proteinExistence type="predicted"/>
<keyword evidence="4" id="KW-1185">Reference proteome</keyword>